<dbReference type="InterPro" id="IPR056573">
    <property type="entry name" value="Lectin_L-type_dom"/>
</dbReference>
<protein>
    <submittedName>
        <fullName evidence="3">Uncharacterized protein</fullName>
    </submittedName>
</protein>
<dbReference type="GO" id="GO:0004553">
    <property type="term" value="F:hydrolase activity, hydrolyzing O-glycosyl compounds"/>
    <property type="evidence" value="ECO:0007669"/>
    <property type="project" value="UniProtKB-ARBA"/>
</dbReference>
<dbReference type="InterPro" id="IPR013783">
    <property type="entry name" value="Ig-like_fold"/>
</dbReference>
<dbReference type="SUPFAM" id="SSF103647">
    <property type="entry name" value="TSP type-3 repeat"/>
    <property type="match status" value="1"/>
</dbReference>
<dbReference type="eggNOG" id="COG3291">
    <property type="taxonomic scope" value="Bacteria"/>
</dbReference>
<dbReference type="Proteomes" id="UP000028713">
    <property type="component" value="Unassembled WGS sequence"/>
</dbReference>
<dbReference type="SUPFAM" id="SSF63825">
    <property type="entry name" value="YWTD domain"/>
    <property type="match status" value="1"/>
</dbReference>
<feature type="domain" description="DUF6923" evidence="2">
    <location>
        <begin position="28"/>
        <end position="246"/>
    </location>
</feature>
<sequence>MKNLFLTVMLFTGNLLVYSQFTCDSSMYLGQAPNAATNTTLYNVNTSTNPFTYPAIGTIASIKYNAMGFHPTTGYLYAIADASNNILRINSDGTFTNLGAVTNLPTGISFNSGEIDSAGNFYVSGAGSVNTLYRINIATLTATPIPLLSSLTVSDFAYNPVDGFLYGVHNTTGLLTRINTTTGAVTSIGTSIAGTPFGAMMGSSNGAVFGVSNNGGFYQFNITNGTRVLVSDAPASLGNDGAHCVTAPIAFSADLSVTKTDGTTTYTAGTTTVYTVVVRNNGPFGVLNASVTDSVPAGIPNANMTYTAVASAGSITAVTGTQTGAINDLVSLPVNGTVTYTVTVNIPAAFTGNLTNTAIITSPVTSTDSNLANNSATDTDVSSCSAGLDSDGDGISNFCDLDADNDGIPNCVENGFNGDPNTTFKSNGNATALTNSSGIAPTNQFRLTNGASQVGQAWSYGKIDFAQSFNINMKVLLSDADGIAIVFQNDPLGTSAAGIVGQGLGARGISNGIALELDTFENSCDNDLNNGGNCDPSFDHGSIRMTAGTATTGWTKLAGDGQLGDGTVNDGLWHTVNVIWNATTRNLSYTFDGMAVTNYTFPATGANSLTTIFGGTTNVRFGFTGSTGEFGSNNSIGFDNPCSIPVYFDTDNDGTPDYLDLDSDNDGCPDAREGGDNVTASQLNPNGSINTGATGGVNANGIPNLVNVGGAADIDNAAGQSIGFAQQSSINECNDIDNDGIADLYDLDNDNDGILDSDECGSTNRVSNGVFPTTGGNTNTVTGWTVGGTYSAIWPSGTGRVNLNSNGLEFRRDQSTTTTLSQNLTGMMPAALITLNNLYWYRSPGIETENGFTFTVSYAGTVYATISSTGTAAPVVTANNGATVSISTLPSVASTDQISAKTNLTIKLPFTAGLPTSGQLLLTFVAGISPDHTRDLGMGSVTVFACQDTDGDGIANIFDIDSDNDGCPDAVEGDENVTATQLNPDGSINIAANGGVNTFGVSVLVNTGGSADIGSDQGQGVGYSQISATNACTDTDNDGIADVLDLDKDNDGILDTDECGGSANIIKRGNFTTLPATPGTFTPAQFATANPDWVLASTGAGAATQIFWGNTTSPFAFGNGIRFQSDAVTQSLTQSITNLYHYAKPQVVISRFAASNSNPLANSSTLILSYAGVEYMRIATANGVNTISTLTYSNGASGSLATVAVGTIYNNWVIDLPYGVPSTGSLKIDYLAGPADSDDFYIGDIVINACQDTDTDGIPNFLDLDSDNDGCLDAIEGGDNVTSAQLVAAANGLGVGTGSSASNQNLCAGTGCVDAQGVPTVVNSGGAADITGDQGQGAGFSQTTLFNECDTTSGFDCIKPGVAGTPLPTKVGILTKSNPSTQWPQNVPNGHIVLDGAEKGFVITHMTTTERDALVPVEGMMIYNTTVNCVQLYRGTTPSVDSGRTGWNCLETACDGIPQRNVNIGYWGPSGYNFFSNHGTFRNQLQATTNYGPTGTFKGVSGWTWIDANTDVNATAATFTAAQMKAKYDMIVTGYNNMTAASAAKIKEYTDLGGVVFVLADGLQSAGNALNTAFGGTGNISNGSDAQAGGNAQARTLNNSISNGIFGTGGGATIIGTAGQAVPPVANIPAGSFITAYMNFPTVTSTTNAGVYITGASGRAIFVYDEGIYRAGAVGGTVIDTPQEIFIHNLMSYALQKVGFSAQ</sequence>
<dbReference type="Pfam" id="PF18483">
    <property type="entry name" value="Lectin_L-type_dom"/>
    <property type="match status" value="1"/>
</dbReference>
<dbReference type="Pfam" id="PF21959">
    <property type="entry name" value="DUF6923"/>
    <property type="match status" value="1"/>
</dbReference>
<dbReference type="InterPro" id="IPR054215">
    <property type="entry name" value="DUF6923"/>
</dbReference>
<reference evidence="3 4" key="1">
    <citation type="submission" date="2014-07" db="EMBL/GenBank/DDBJ databases">
        <title>Genome of Chryseobacterium formosense LMG 24722.</title>
        <authorList>
            <person name="Pipes S.E."/>
            <person name="Stropko S.J."/>
            <person name="Newman J.D."/>
        </authorList>
    </citation>
    <scope>NUCLEOTIDE SEQUENCE [LARGE SCALE GENOMIC DNA]</scope>
    <source>
        <strain evidence="3 4">LMG 24722</strain>
    </source>
</reference>
<gene>
    <name evidence="3" type="ORF">IX39_20535</name>
</gene>
<evidence type="ECO:0000259" key="1">
    <source>
        <dbReference type="Pfam" id="PF01345"/>
    </source>
</evidence>
<feature type="domain" description="DUF11" evidence="1">
    <location>
        <begin position="254"/>
        <end position="378"/>
    </location>
</feature>
<dbReference type="eggNOG" id="COG1361">
    <property type="taxonomic scope" value="Bacteria"/>
</dbReference>
<organism evidence="3 4">
    <name type="scientific">Chryseobacterium formosense</name>
    <dbReference type="NCBI Taxonomy" id="236814"/>
    <lineage>
        <taxon>Bacteria</taxon>
        <taxon>Pseudomonadati</taxon>
        <taxon>Bacteroidota</taxon>
        <taxon>Flavobacteriia</taxon>
        <taxon>Flavobacteriales</taxon>
        <taxon>Weeksellaceae</taxon>
        <taxon>Chryseobacterium group</taxon>
        <taxon>Chryseobacterium</taxon>
    </lineage>
</organism>
<evidence type="ECO:0000313" key="3">
    <source>
        <dbReference type="EMBL" id="KFE97265.1"/>
    </source>
</evidence>
<name>A0A085YYK2_9FLAO</name>
<dbReference type="Gene3D" id="2.60.40.10">
    <property type="entry name" value="Immunoglobulins"/>
    <property type="match status" value="1"/>
</dbReference>
<dbReference type="STRING" id="236814.IX39_20535"/>
<dbReference type="InterPro" id="IPR001434">
    <property type="entry name" value="OmcB-like_DUF11"/>
</dbReference>
<dbReference type="eggNOG" id="COG5384">
    <property type="taxonomic scope" value="Bacteria"/>
</dbReference>
<dbReference type="InterPro" id="IPR013320">
    <property type="entry name" value="ConA-like_dom_sf"/>
</dbReference>
<evidence type="ECO:0000259" key="2">
    <source>
        <dbReference type="Pfam" id="PF21959"/>
    </source>
</evidence>
<proteinExistence type="predicted"/>
<dbReference type="RefSeq" id="WP_034679853.1">
    <property type="nucleotide sequence ID" value="NZ_JPRP01000007.1"/>
</dbReference>
<dbReference type="InterPro" id="IPR028974">
    <property type="entry name" value="TSP_type-3_rpt"/>
</dbReference>
<dbReference type="GO" id="GO:0005509">
    <property type="term" value="F:calcium ion binding"/>
    <property type="evidence" value="ECO:0007669"/>
    <property type="project" value="InterPro"/>
</dbReference>
<comment type="caution">
    <text evidence="3">The sequence shown here is derived from an EMBL/GenBank/DDBJ whole genome shotgun (WGS) entry which is preliminary data.</text>
</comment>
<dbReference type="SUPFAM" id="SSF49899">
    <property type="entry name" value="Concanavalin A-like lectins/glucanases"/>
    <property type="match status" value="1"/>
</dbReference>
<evidence type="ECO:0000313" key="4">
    <source>
        <dbReference type="Proteomes" id="UP000028713"/>
    </source>
</evidence>
<dbReference type="Gene3D" id="2.60.120.200">
    <property type="match status" value="1"/>
</dbReference>
<dbReference type="Pfam" id="PF01345">
    <property type="entry name" value="DUF11"/>
    <property type="match status" value="1"/>
</dbReference>
<accession>A0A085YYK2</accession>
<dbReference type="EMBL" id="JPRP01000007">
    <property type="protein sequence ID" value="KFE97265.1"/>
    <property type="molecule type" value="Genomic_DNA"/>
</dbReference>
<dbReference type="GO" id="GO:0005975">
    <property type="term" value="P:carbohydrate metabolic process"/>
    <property type="evidence" value="ECO:0007669"/>
    <property type="project" value="UniProtKB-ARBA"/>
</dbReference>
<keyword evidence="4" id="KW-1185">Reference proteome</keyword>
<dbReference type="CDD" id="cd01951">
    <property type="entry name" value="lectin_L-type"/>
    <property type="match status" value="1"/>
</dbReference>